<dbReference type="Gene3D" id="3.30.420.10">
    <property type="entry name" value="Ribonuclease H-like superfamily/Ribonuclease H"/>
    <property type="match status" value="1"/>
</dbReference>
<dbReference type="InterPro" id="IPR044730">
    <property type="entry name" value="RNase_H-like_dom_plant"/>
</dbReference>
<feature type="domain" description="RNase H type-1" evidence="2">
    <location>
        <begin position="9"/>
        <end position="121"/>
    </location>
</feature>
<dbReference type="GO" id="GO:0003676">
    <property type="term" value="F:nucleic acid binding"/>
    <property type="evidence" value="ECO:0007669"/>
    <property type="project" value="InterPro"/>
</dbReference>
<dbReference type="Proteomes" id="UP000290289">
    <property type="component" value="Chromosome 9"/>
</dbReference>
<dbReference type="PANTHER" id="PTHR47074:SF79">
    <property type="entry name" value="PUTATIVE-RELATED"/>
    <property type="match status" value="1"/>
</dbReference>
<dbReference type="InterPro" id="IPR036397">
    <property type="entry name" value="RNaseH_sf"/>
</dbReference>
<dbReference type="InterPro" id="IPR052929">
    <property type="entry name" value="RNase_H-like_EbsB-rel"/>
</dbReference>
<comment type="caution">
    <text evidence="3">The sequence shown here is derived from an EMBL/GenBank/DDBJ whole genome shotgun (WGS) entry which is preliminary data.</text>
</comment>
<evidence type="ECO:0000313" key="3">
    <source>
        <dbReference type="EMBL" id="RXH88869.1"/>
    </source>
</evidence>
<dbReference type="InterPro" id="IPR002156">
    <property type="entry name" value="RNaseH_domain"/>
</dbReference>
<sequence>MLHGVRVPNSTVGGMGVVICDSNGSFIRVASFVFQKVFSPAQIKVLTIRVGLELVIEGGLQNIVFKSDSLQIVSALNDSFTDSSTVGPIIEDAKPYMEMIVEDSITHVRQDANSVVHRIARLSFKHPLKSLWLGAPRGGGGPTYNGMALDDAVPLPSKEEKEKEKEEEHHSP</sequence>
<name>A0A498IZL7_MALDO</name>
<evidence type="ECO:0000256" key="1">
    <source>
        <dbReference type="SAM" id="MobiDB-lite"/>
    </source>
</evidence>
<gene>
    <name evidence="3" type="ORF">DVH24_000468</name>
</gene>
<organism evidence="3 4">
    <name type="scientific">Malus domestica</name>
    <name type="common">Apple</name>
    <name type="synonym">Pyrus malus</name>
    <dbReference type="NCBI Taxonomy" id="3750"/>
    <lineage>
        <taxon>Eukaryota</taxon>
        <taxon>Viridiplantae</taxon>
        <taxon>Streptophyta</taxon>
        <taxon>Embryophyta</taxon>
        <taxon>Tracheophyta</taxon>
        <taxon>Spermatophyta</taxon>
        <taxon>Magnoliopsida</taxon>
        <taxon>eudicotyledons</taxon>
        <taxon>Gunneridae</taxon>
        <taxon>Pentapetalae</taxon>
        <taxon>rosids</taxon>
        <taxon>fabids</taxon>
        <taxon>Rosales</taxon>
        <taxon>Rosaceae</taxon>
        <taxon>Amygdaloideae</taxon>
        <taxon>Maleae</taxon>
        <taxon>Malus</taxon>
    </lineage>
</organism>
<reference evidence="3 4" key="1">
    <citation type="submission" date="2018-10" db="EMBL/GenBank/DDBJ databases">
        <title>A high-quality apple genome assembly.</title>
        <authorList>
            <person name="Hu J."/>
        </authorList>
    </citation>
    <scope>NUCLEOTIDE SEQUENCE [LARGE SCALE GENOMIC DNA]</scope>
    <source>
        <strain evidence="4">cv. HFTH1</strain>
        <tissue evidence="3">Young leaf</tissue>
    </source>
</reference>
<dbReference type="CDD" id="cd06222">
    <property type="entry name" value="RNase_H_like"/>
    <property type="match status" value="1"/>
</dbReference>
<dbReference type="InterPro" id="IPR012337">
    <property type="entry name" value="RNaseH-like_sf"/>
</dbReference>
<feature type="compositionally biased region" description="Basic and acidic residues" evidence="1">
    <location>
        <begin position="157"/>
        <end position="172"/>
    </location>
</feature>
<evidence type="ECO:0000313" key="4">
    <source>
        <dbReference type="Proteomes" id="UP000290289"/>
    </source>
</evidence>
<keyword evidence="4" id="KW-1185">Reference proteome</keyword>
<dbReference type="AlphaFoldDB" id="A0A498IZL7"/>
<dbReference type="GO" id="GO:0004523">
    <property type="term" value="F:RNA-DNA hybrid ribonuclease activity"/>
    <property type="evidence" value="ECO:0007669"/>
    <property type="project" value="InterPro"/>
</dbReference>
<protein>
    <recommendedName>
        <fullName evidence="2">RNase H type-1 domain-containing protein</fullName>
    </recommendedName>
</protein>
<feature type="region of interest" description="Disordered" evidence="1">
    <location>
        <begin position="143"/>
        <end position="172"/>
    </location>
</feature>
<dbReference type="Pfam" id="PF13456">
    <property type="entry name" value="RVT_3"/>
    <property type="match status" value="1"/>
</dbReference>
<evidence type="ECO:0000259" key="2">
    <source>
        <dbReference type="Pfam" id="PF13456"/>
    </source>
</evidence>
<proteinExistence type="predicted"/>
<dbReference type="EMBL" id="RDQH01000335">
    <property type="protein sequence ID" value="RXH88869.1"/>
    <property type="molecule type" value="Genomic_DNA"/>
</dbReference>
<accession>A0A498IZL7</accession>
<dbReference type="PANTHER" id="PTHR47074">
    <property type="entry name" value="BNAC02G40300D PROTEIN"/>
    <property type="match status" value="1"/>
</dbReference>
<dbReference type="SUPFAM" id="SSF53098">
    <property type="entry name" value="Ribonuclease H-like"/>
    <property type="match status" value="1"/>
</dbReference>